<dbReference type="SUPFAM" id="SSF46589">
    <property type="entry name" value="tRNA-binding arm"/>
    <property type="match status" value="1"/>
</dbReference>
<dbReference type="GO" id="GO:0005524">
    <property type="term" value="F:ATP binding"/>
    <property type="evidence" value="ECO:0007669"/>
    <property type="project" value="UniProtKB-UniRule"/>
</dbReference>
<dbReference type="InterPro" id="IPR045864">
    <property type="entry name" value="aa-tRNA-synth_II/BPL/LPL"/>
</dbReference>
<dbReference type="Proteomes" id="UP000621856">
    <property type="component" value="Unassembled WGS sequence"/>
</dbReference>
<dbReference type="GO" id="GO:0004828">
    <property type="term" value="F:serine-tRNA ligase activity"/>
    <property type="evidence" value="ECO:0007669"/>
    <property type="project" value="UniProtKB-UniRule"/>
</dbReference>
<dbReference type="Gene3D" id="3.30.930.10">
    <property type="entry name" value="Bira Bifunctional Protein, Domain 2"/>
    <property type="match status" value="1"/>
</dbReference>
<evidence type="ECO:0000256" key="2">
    <source>
        <dbReference type="ARBA" id="ARBA00005045"/>
    </source>
</evidence>
<keyword evidence="8 12" id="KW-0648">Protein biosynthesis</keyword>
<accession>A0A8J3AA78</accession>
<organism evidence="17 19">
    <name type="scientific">Aquisalinus luteolus</name>
    <dbReference type="NCBI Taxonomy" id="1566827"/>
    <lineage>
        <taxon>Bacteria</taxon>
        <taxon>Pseudomonadati</taxon>
        <taxon>Pseudomonadota</taxon>
        <taxon>Alphaproteobacteria</taxon>
        <taxon>Parvularculales</taxon>
        <taxon>Parvularculaceae</taxon>
        <taxon>Aquisalinus</taxon>
    </lineage>
</organism>
<dbReference type="Gene3D" id="1.10.287.40">
    <property type="entry name" value="Serine-tRNA synthetase, tRNA binding domain"/>
    <property type="match status" value="1"/>
</dbReference>
<dbReference type="Pfam" id="PF00587">
    <property type="entry name" value="tRNA-synt_2b"/>
    <property type="match status" value="1"/>
</dbReference>
<comment type="similarity">
    <text evidence="3 12">Belongs to the class-II aminoacyl-tRNA synthetase family. Type-1 seryl-tRNA synthetase subfamily.</text>
</comment>
<comment type="domain">
    <text evidence="12">Consists of two distinct domains, a catalytic core and a N-terminal extension that is involved in tRNA binding.</text>
</comment>
<feature type="binding site" evidence="12 14">
    <location>
        <begin position="354"/>
        <end position="357"/>
    </location>
    <ligand>
        <name>ATP</name>
        <dbReference type="ChEBI" id="CHEBI:30616"/>
    </ligand>
</feature>
<dbReference type="Pfam" id="PF02403">
    <property type="entry name" value="Seryl_tRNA_N"/>
    <property type="match status" value="1"/>
</dbReference>
<name>A0A8J3AA78_9PROT</name>
<reference evidence="18 20" key="2">
    <citation type="submission" date="2020-02" db="EMBL/GenBank/DDBJ databases">
        <title>Genome sequence of Parvularcula flava strain NH6-79.</title>
        <authorList>
            <person name="Abdul Karim M.H."/>
            <person name="Lam M.Q."/>
            <person name="Chen S.J."/>
            <person name="Yahya A."/>
            <person name="Shahir S."/>
            <person name="Shamsir M.S."/>
            <person name="Chong C.S."/>
        </authorList>
    </citation>
    <scope>NUCLEOTIDE SEQUENCE [LARGE SCALE GENOMIC DNA]</scope>
    <source>
        <strain evidence="18 20">NH6-79</strain>
    </source>
</reference>
<keyword evidence="20" id="KW-1185">Reference proteome</keyword>
<dbReference type="InterPro" id="IPR002314">
    <property type="entry name" value="aa-tRNA-synt_IIb"/>
</dbReference>
<comment type="caution">
    <text evidence="17">The sequence shown here is derived from an EMBL/GenBank/DDBJ whole genome shotgun (WGS) entry which is preliminary data.</text>
</comment>
<evidence type="ECO:0000256" key="15">
    <source>
        <dbReference type="SAM" id="Coils"/>
    </source>
</evidence>
<evidence type="ECO:0000256" key="9">
    <source>
        <dbReference type="ARBA" id="ARBA00023146"/>
    </source>
</evidence>
<evidence type="ECO:0000256" key="5">
    <source>
        <dbReference type="ARBA" id="ARBA00022598"/>
    </source>
</evidence>
<comment type="caution">
    <text evidence="12">Lacks conserved residue(s) required for the propagation of feature annotation.</text>
</comment>
<dbReference type="HAMAP" id="MF_00176">
    <property type="entry name" value="Ser_tRNA_synth_type1"/>
    <property type="match status" value="1"/>
</dbReference>
<evidence type="ECO:0000256" key="6">
    <source>
        <dbReference type="ARBA" id="ARBA00022741"/>
    </source>
</evidence>
<comment type="catalytic activity">
    <reaction evidence="11 12">
        <text>tRNA(Ser) + L-serine + ATP = L-seryl-tRNA(Ser) + AMP + diphosphate + H(+)</text>
        <dbReference type="Rhea" id="RHEA:12292"/>
        <dbReference type="Rhea" id="RHEA-COMP:9669"/>
        <dbReference type="Rhea" id="RHEA-COMP:9703"/>
        <dbReference type="ChEBI" id="CHEBI:15378"/>
        <dbReference type="ChEBI" id="CHEBI:30616"/>
        <dbReference type="ChEBI" id="CHEBI:33019"/>
        <dbReference type="ChEBI" id="CHEBI:33384"/>
        <dbReference type="ChEBI" id="CHEBI:78442"/>
        <dbReference type="ChEBI" id="CHEBI:78533"/>
        <dbReference type="ChEBI" id="CHEBI:456215"/>
        <dbReference type="EC" id="6.1.1.11"/>
    </reaction>
</comment>
<evidence type="ECO:0000256" key="14">
    <source>
        <dbReference type="PIRSR" id="PIRSR001529-2"/>
    </source>
</evidence>
<dbReference type="SUPFAM" id="SSF55681">
    <property type="entry name" value="Class II aaRS and biotin synthetases"/>
    <property type="match status" value="1"/>
</dbReference>
<feature type="binding site" evidence="12">
    <location>
        <begin position="236"/>
        <end position="238"/>
    </location>
    <ligand>
        <name>L-serine</name>
        <dbReference type="ChEBI" id="CHEBI:33384"/>
    </ligand>
</feature>
<comment type="subcellular location">
    <subcellularLocation>
        <location evidence="1 12">Cytoplasm</location>
    </subcellularLocation>
</comment>
<evidence type="ECO:0000256" key="11">
    <source>
        <dbReference type="ARBA" id="ARBA00048823"/>
    </source>
</evidence>
<evidence type="ECO:0000256" key="1">
    <source>
        <dbReference type="ARBA" id="ARBA00004496"/>
    </source>
</evidence>
<evidence type="ECO:0000256" key="3">
    <source>
        <dbReference type="ARBA" id="ARBA00010728"/>
    </source>
</evidence>
<keyword evidence="9 12" id="KW-0030">Aminoacyl-tRNA synthetase</keyword>
<dbReference type="PANTHER" id="PTHR43697">
    <property type="entry name" value="SERYL-TRNA SYNTHETASE"/>
    <property type="match status" value="1"/>
</dbReference>
<comment type="catalytic activity">
    <reaction evidence="10 12">
        <text>tRNA(Sec) + L-serine + ATP = L-seryl-tRNA(Sec) + AMP + diphosphate + H(+)</text>
        <dbReference type="Rhea" id="RHEA:42580"/>
        <dbReference type="Rhea" id="RHEA-COMP:9742"/>
        <dbReference type="Rhea" id="RHEA-COMP:10128"/>
        <dbReference type="ChEBI" id="CHEBI:15378"/>
        <dbReference type="ChEBI" id="CHEBI:30616"/>
        <dbReference type="ChEBI" id="CHEBI:33019"/>
        <dbReference type="ChEBI" id="CHEBI:33384"/>
        <dbReference type="ChEBI" id="CHEBI:78442"/>
        <dbReference type="ChEBI" id="CHEBI:78533"/>
        <dbReference type="ChEBI" id="CHEBI:456215"/>
        <dbReference type="EC" id="6.1.1.11"/>
    </reaction>
</comment>
<dbReference type="Proteomes" id="UP000818603">
    <property type="component" value="Unassembled WGS sequence"/>
</dbReference>
<feature type="binding site" evidence="12 14">
    <location>
        <begin position="267"/>
        <end position="269"/>
    </location>
    <ligand>
        <name>ATP</name>
        <dbReference type="ChEBI" id="CHEBI:30616"/>
    </ligand>
</feature>
<dbReference type="NCBIfam" id="TIGR00414">
    <property type="entry name" value="serS"/>
    <property type="match status" value="1"/>
</dbReference>
<dbReference type="InterPro" id="IPR033729">
    <property type="entry name" value="SerRS_core"/>
</dbReference>
<dbReference type="EMBL" id="BMGZ01000003">
    <property type="protein sequence ID" value="GGI00522.1"/>
    <property type="molecule type" value="Genomic_DNA"/>
</dbReference>
<evidence type="ECO:0000259" key="16">
    <source>
        <dbReference type="PROSITE" id="PS50862"/>
    </source>
</evidence>
<evidence type="ECO:0000256" key="12">
    <source>
        <dbReference type="HAMAP-Rule" id="MF_00176"/>
    </source>
</evidence>
<evidence type="ECO:0000313" key="20">
    <source>
        <dbReference type="Proteomes" id="UP000818603"/>
    </source>
</evidence>
<evidence type="ECO:0000256" key="13">
    <source>
        <dbReference type="PIRSR" id="PIRSR001529-1"/>
    </source>
</evidence>
<dbReference type="AlphaFoldDB" id="A0A8J3AA78"/>
<feature type="binding site" evidence="12 13">
    <location>
        <position position="290"/>
    </location>
    <ligand>
        <name>L-serine</name>
        <dbReference type="ChEBI" id="CHEBI:33384"/>
    </ligand>
</feature>
<feature type="binding site" evidence="13">
    <location>
        <position position="236"/>
    </location>
    <ligand>
        <name>L-serine</name>
        <dbReference type="ChEBI" id="CHEBI:33384"/>
    </ligand>
</feature>
<feature type="binding site" evidence="13">
    <location>
        <position position="388"/>
    </location>
    <ligand>
        <name>L-serine</name>
        <dbReference type="ChEBI" id="CHEBI:33384"/>
    </ligand>
</feature>
<evidence type="ECO:0000313" key="18">
    <source>
        <dbReference type="EMBL" id="NHK29031.1"/>
    </source>
</evidence>
<evidence type="ECO:0000256" key="10">
    <source>
        <dbReference type="ARBA" id="ARBA00047929"/>
    </source>
</evidence>
<dbReference type="GO" id="GO:0005737">
    <property type="term" value="C:cytoplasm"/>
    <property type="evidence" value="ECO:0007669"/>
    <property type="project" value="UniProtKB-SubCell"/>
</dbReference>
<dbReference type="EC" id="6.1.1.11" evidence="12"/>
<dbReference type="PROSITE" id="PS50862">
    <property type="entry name" value="AA_TRNA_LIGASE_II"/>
    <property type="match status" value="1"/>
</dbReference>
<dbReference type="UniPathway" id="UPA00906">
    <property type="reaction ID" value="UER00895"/>
</dbReference>
<dbReference type="EMBL" id="VCJR02000003">
    <property type="protein sequence ID" value="NHK29031.1"/>
    <property type="molecule type" value="Genomic_DNA"/>
</dbReference>
<evidence type="ECO:0000256" key="4">
    <source>
        <dbReference type="ARBA" id="ARBA00022490"/>
    </source>
</evidence>
<dbReference type="InterPro" id="IPR042103">
    <property type="entry name" value="SerRS_1_N_sf"/>
</dbReference>
<dbReference type="InterPro" id="IPR010978">
    <property type="entry name" value="tRNA-bd_arm"/>
</dbReference>
<feature type="coiled-coil region" evidence="15">
    <location>
        <begin position="37"/>
        <end position="104"/>
    </location>
</feature>
<sequence>MHDIRYIKDNREEFDNAMARRGLAPMADALAEKYEAVAAETQKMNELQSARNAASKQIGAAMGKGDKEEAERLKAQVAAMKDDLAAAEEKQKQLQDALNAELMAIPNMPFHEVPEGADESDNVEVRTWGEPKTIDGAKEHYELGEALPAATGGSQMDFEIAAKLSGARFVVLKKDLAKLERALASFMLDLHTDQFSYEEVQPPVLVNAPALEGTSQLPKFEEDLFKTTNDMYLTPTAEVTLTNLVRESIMAEEELPKRFTAWTQCFRSEAGSAGRDTRGMIRLHQFSKVELVSITTPEASNDEHDRMTGAAEEVLKRLDLPFRTMLLCTGDMGFGAQKTFDLEVWLPGQGKYREISSCSNCGDFQARRMMARYRKEGDKKPLFVHTLNGSGLAVGRTLVAVLENYQQADGSIAIPDVLKPYMGGKDKIGGAA</sequence>
<dbReference type="InterPro" id="IPR006195">
    <property type="entry name" value="aa-tRNA-synth_II"/>
</dbReference>
<dbReference type="GO" id="GO:0006434">
    <property type="term" value="P:seryl-tRNA aminoacylation"/>
    <property type="evidence" value="ECO:0007669"/>
    <property type="project" value="UniProtKB-UniRule"/>
</dbReference>
<reference evidence="17" key="3">
    <citation type="submission" date="2020-09" db="EMBL/GenBank/DDBJ databases">
        <authorList>
            <person name="Sun Q."/>
            <person name="Zhou Y."/>
        </authorList>
    </citation>
    <scope>NUCLEOTIDE SEQUENCE</scope>
    <source>
        <strain evidence="17">CGMCC 1.14984</strain>
    </source>
</reference>
<evidence type="ECO:0000313" key="17">
    <source>
        <dbReference type="EMBL" id="GGI00522.1"/>
    </source>
</evidence>
<dbReference type="InterPro" id="IPR015866">
    <property type="entry name" value="Ser-tRNA-synth_1_N"/>
</dbReference>
<feature type="binding site" evidence="12">
    <location>
        <position position="390"/>
    </location>
    <ligand>
        <name>L-serine</name>
        <dbReference type="ChEBI" id="CHEBI:33384"/>
    </ligand>
</feature>
<evidence type="ECO:0000313" key="19">
    <source>
        <dbReference type="Proteomes" id="UP000621856"/>
    </source>
</evidence>
<protein>
    <recommendedName>
        <fullName evidence="12">Serine--tRNA ligase</fullName>
        <ecNumber evidence="12">6.1.1.11</ecNumber>
    </recommendedName>
    <alternativeName>
        <fullName evidence="12">Seryl-tRNA synthetase</fullName>
        <shortName evidence="12">SerRS</shortName>
    </alternativeName>
    <alternativeName>
        <fullName evidence="12">Seryl-tRNA(Ser/Sec) synthetase</fullName>
    </alternativeName>
</protein>
<evidence type="ECO:0000256" key="8">
    <source>
        <dbReference type="ARBA" id="ARBA00022917"/>
    </source>
</evidence>
<dbReference type="PIRSF" id="PIRSF001529">
    <property type="entry name" value="Ser-tRNA-synth_IIa"/>
    <property type="match status" value="1"/>
</dbReference>
<comment type="function">
    <text evidence="12">Catalyzes the attachment of serine to tRNA(Ser). Is also able to aminoacylate tRNA(Sec) with serine, to form the misacylated tRNA L-seryl-tRNA(Sec), which will be further converted into selenocysteinyl-tRNA(Sec).</text>
</comment>
<keyword evidence="5 12" id="KW-0436">Ligase</keyword>
<comment type="subunit">
    <text evidence="12">Homodimer. The tRNA molecule binds across the dimer.</text>
</comment>
<dbReference type="PANTHER" id="PTHR43697:SF1">
    <property type="entry name" value="SERINE--TRNA LIGASE"/>
    <property type="match status" value="1"/>
</dbReference>
<reference evidence="17" key="1">
    <citation type="journal article" date="2014" name="Int. J. Syst. Evol. Microbiol.">
        <title>Complete genome sequence of Corynebacterium casei LMG S-19264T (=DSM 44701T), isolated from a smear-ripened cheese.</title>
        <authorList>
            <consortium name="US DOE Joint Genome Institute (JGI-PGF)"/>
            <person name="Walter F."/>
            <person name="Albersmeier A."/>
            <person name="Kalinowski J."/>
            <person name="Ruckert C."/>
        </authorList>
    </citation>
    <scope>NUCLEOTIDE SEQUENCE</scope>
    <source>
        <strain evidence="17">CGMCC 1.14984</strain>
    </source>
</reference>
<dbReference type="GO" id="GO:0016260">
    <property type="term" value="P:selenocysteine biosynthetic process"/>
    <property type="evidence" value="ECO:0007669"/>
    <property type="project" value="UniProtKB-UniRule"/>
</dbReference>
<gene>
    <name evidence="12 17" type="primary">serS</name>
    <name evidence="18" type="ORF">FF098_013995</name>
    <name evidence="17" type="ORF">GCM10011355_29010</name>
</gene>
<dbReference type="PRINTS" id="PR00981">
    <property type="entry name" value="TRNASYNTHSER"/>
</dbReference>
<dbReference type="RefSeq" id="WP_155141664.1">
    <property type="nucleotide sequence ID" value="NZ_BMGZ01000003.1"/>
</dbReference>
<evidence type="ECO:0000256" key="7">
    <source>
        <dbReference type="ARBA" id="ARBA00022840"/>
    </source>
</evidence>
<dbReference type="InterPro" id="IPR002317">
    <property type="entry name" value="Ser-tRNA-ligase_type_1"/>
</dbReference>
<dbReference type="CDD" id="cd00770">
    <property type="entry name" value="SerRS_core"/>
    <property type="match status" value="1"/>
</dbReference>
<comment type="pathway">
    <text evidence="2 12">Aminoacyl-tRNA biosynthesis; selenocysteinyl-tRNA(Sec) biosynthesis; L-seryl-tRNA(Sec) from L-serine and tRNA(Sec): step 1/1.</text>
</comment>
<keyword evidence="7 12" id="KW-0067">ATP-binding</keyword>
<keyword evidence="6 12" id="KW-0547">Nucleotide-binding</keyword>
<proteinExistence type="inferred from homology"/>
<keyword evidence="15" id="KW-0175">Coiled coil</keyword>
<feature type="binding site" evidence="13">
    <location>
        <position position="267"/>
    </location>
    <ligand>
        <name>L-serine</name>
        <dbReference type="ChEBI" id="CHEBI:33384"/>
    </ligand>
</feature>
<keyword evidence="4 12" id="KW-0963">Cytoplasm</keyword>
<feature type="domain" description="Aminoacyl-transfer RNA synthetases class-II family profile" evidence="16">
    <location>
        <begin position="178"/>
        <end position="415"/>
    </location>
</feature>